<evidence type="ECO:0000313" key="2">
    <source>
        <dbReference type="Proteomes" id="UP000606991"/>
    </source>
</evidence>
<reference evidence="1 2" key="1">
    <citation type="submission" date="2020-10" db="EMBL/GenBank/DDBJ databases">
        <title>Ca. Dormibacterota MAGs.</title>
        <authorList>
            <person name="Montgomery K."/>
        </authorList>
    </citation>
    <scope>NUCLEOTIDE SEQUENCE [LARGE SCALE GENOMIC DNA]</scope>
    <source>
        <strain evidence="1">SC8812_S17_18</strain>
    </source>
</reference>
<gene>
    <name evidence="1" type="ORF">JF886_10480</name>
</gene>
<comment type="caution">
    <text evidence="1">The sequence shown here is derived from an EMBL/GenBank/DDBJ whole genome shotgun (WGS) entry which is preliminary data.</text>
</comment>
<dbReference type="Gene3D" id="2.60.40.420">
    <property type="entry name" value="Cupredoxins - blue copper proteins"/>
    <property type="match status" value="1"/>
</dbReference>
<proteinExistence type="predicted"/>
<dbReference type="EMBL" id="JAEKNS010000110">
    <property type="protein sequence ID" value="MBJ7595266.1"/>
    <property type="molecule type" value="Genomic_DNA"/>
</dbReference>
<dbReference type="RefSeq" id="WP_337312217.1">
    <property type="nucleotide sequence ID" value="NZ_JAEKNS010000110.1"/>
</dbReference>
<dbReference type="InterPro" id="IPR008972">
    <property type="entry name" value="Cupredoxin"/>
</dbReference>
<sequence>MNRRGVLTVVAFLVAGGAIGSFVAAWMHNSPTPITAVASGQQGADGGPIVDIKVSTVAAVMQGDHPNWVGYLPTTFFKVPPNATVRMTIDQQDTPTGLRNEYLGLVRGTIGNSMTVYTSDPSAGGVTGKTMQAIDPTLAAHTFSVPDLGVNVPLPGVDASNPKNTDNFVQFSFKVPASGIYHWQCFVPCGAGTLYGLGGPMQTLGYMDGQIEVGP</sequence>
<organism evidence="1 2">
    <name type="scientific">Candidatus Aeolococcus gillhamiae</name>
    <dbReference type="NCBI Taxonomy" id="3127015"/>
    <lineage>
        <taxon>Bacteria</taxon>
        <taxon>Bacillati</taxon>
        <taxon>Candidatus Dormiibacterota</taxon>
        <taxon>Candidatus Dormibacteria</taxon>
        <taxon>Candidatus Aeolococcales</taxon>
        <taxon>Candidatus Aeolococcaceae</taxon>
        <taxon>Candidatus Aeolococcus</taxon>
    </lineage>
</organism>
<dbReference type="Proteomes" id="UP000606991">
    <property type="component" value="Unassembled WGS sequence"/>
</dbReference>
<name>A0A934N441_9BACT</name>
<protein>
    <submittedName>
        <fullName evidence="1">Uncharacterized protein</fullName>
    </submittedName>
</protein>
<accession>A0A934N441</accession>
<dbReference type="AlphaFoldDB" id="A0A934N441"/>
<evidence type="ECO:0000313" key="1">
    <source>
        <dbReference type="EMBL" id="MBJ7595266.1"/>
    </source>
</evidence>